<dbReference type="InterPro" id="IPR016460">
    <property type="entry name" value="COPB1"/>
</dbReference>
<comment type="subcellular location">
    <subcellularLocation>
        <location evidence="10">Cytoplasm</location>
    </subcellularLocation>
    <subcellularLocation>
        <location evidence="1 10">Golgi apparatus membrane</location>
        <topology evidence="1 10">Peripheral membrane protein</topology>
        <orientation evidence="1 10">Cytoplasmic side</orientation>
    </subcellularLocation>
    <subcellularLocation>
        <location evidence="10">Cytoplasmic vesicle</location>
        <location evidence="10">COPI-coated vesicle membrane</location>
        <topology evidence="10">Peripheral membrane protein</topology>
        <orientation evidence="10">Cytoplasmic side</orientation>
    </subcellularLocation>
</comment>
<reference evidence="15" key="1">
    <citation type="submission" date="2022-07" db="EMBL/GenBank/DDBJ databases">
        <title>Phylogenomic reconstructions and comparative analyses of Kickxellomycotina fungi.</title>
        <authorList>
            <person name="Reynolds N.K."/>
            <person name="Stajich J.E."/>
            <person name="Barry K."/>
            <person name="Grigoriev I.V."/>
            <person name="Crous P."/>
            <person name="Smith M.E."/>
        </authorList>
    </citation>
    <scope>NUCLEOTIDE SEQUENCE</scope>
    <source>
        <strain evidence="15">RSA 567</strain>
    </source>
</reference>
<keyword evidence="5 10" id="KW-0931">ER-Golgi transport</keyword>
<dbReference type="InterPro" id="IPR002553">
    <property type="entry name" value="Clathrin/coatomer_adapt-like_N"/>
</dbReference>
<evidence type="ECO:0000256" key="9">
    <source>
        <dbReference type="ARBA" id="ARBA00023329"/>
    </source>
</evidence>
<evidence type="ECO:0000259" key="14">
    <source>
        <dbReference type="Pfam" id="PF14806"/>
    </source>
</evidence>
<dbReference type="OrthoDB" id="10261439at2759"/>
<feature type="region of interest" description="Disordered" evidence="11">
    <location>
        <begin position="493"/>
        <end position="542"/>
    </location>
</feature>
<comment type="function">
    <text evidence="10">The coatomer is a cytosolic protein complex that binds to dilysine motifs and reversibly associates with Golgi non-clathrin-coated vesicles, which further mediate biosynthetic protein transport from the ER, via the Golgi up to the trans Golgi network. Coatomer complex is required for budding from Golgi membranes, and is essential for the retrograde Golgi-to-ER transport of dilysine-tagged proteins.</text>
</comment>
<dbReference type="InterPro" id="IPR029446">
    <property type="entry name" value="COPB1_appendage_platform_dom"/>
</dbReference>
<protein>
    <recommendedName>
        <fullName evidence="10">Coatomer subunit beta</fullName>
    </recommendedName>
    <alternativeName>
        <fullName evidence="10">Beta-coat protein</fullName>
    </alternativeName>
</protein>
<comment type="caution">
    <text evidence="15">The sequence shown here is derived from an EMBL/GenBank/DDBJ whole genome shotgun (WGS) entry which is preliminary data.</text>
</comment>
<dbReference type="InterPro" id="IPR011710">
    <property type="entry name" value="Coatomer_bsu_C"/>
</dbReference>
<keyword evidence="3 10" id="KW-0963">Cytoplasm</keyword>
<evidence type="ECO:0000256" key="11">
    <source>
        <dbReference type="SAM" id="MobiDB-lite"/>
    </source>
</evidence>
<dbReference type="GO" id="GO:0006886">
    <property type="term" value="P:intracellular protein transport"/>
    <property type="evidence" value="ECO:0007669"/>
    <property type="project" value="InterPro"/>
</dbReference>
<keyword evidence="4" id="KW-0677">Repeat</keyword>
<evidence type="ECO:0000259" key="12">
    <source>
        <dbReference type="Pfam" id="PF01602"/>
    </source>
</evidence>
<keyword evidence="9 10" id="KW-0968">Cytoplasmic vesicle</keyword>
<dbReference type="PIRSF" id="PIRSF005727">
    <property type="entry name" value="Coatomer_beta_subunit"/>
    <property type="match status" value="1"/>
</dbReference>
<evidence type="ECO:0000256" key="2">
    <source>
        <dbReference type="ARBA" id="ARBA00022448"/>
    </source>
</evidence>
<dbReference type="GO" id="GO:0005198">
    <property type="term" value="F:structural molecule activity"/>
    <property type="evidence" value="ECO:0007669"/>
    <property type="project" value="InterPro"/>
</dbReference>
<dbReference type="SUPFAM" id="SSF48371">
    <property type="entry name" value="ARM repeat"/>
    <property type="match status" value="1"/>
</dbReference>
<evidence type="ECO:0000256" key="6">
    <source>
        <dbReference type="ARBA" id="ARBA00022927"/>
    </source>
</evidence>
<organism evidence="15 16">
    <name type="scientific">Dimargaris verticillata</name>
    <dbReference type="NCBI Taxonomy" id="2761393"/>
    <lineage>
        <taxon>Eukaryota</taxon>
        <taxon>Fungi</taxon>
        <taxon>Fungi incertae sedis</taxon>
        <taxon>Zoopagomycota</taxon>
        <taxon>Kickxellomycotina</taxon>
        <taxon>Dimargaritomycetes</taxon>
        <taxon>Dimargaritales</taxon>
        <taxon>Dimargaritaceae</taxon>
        <taxon>Dimargaris</taxon>
    </lineage>
</organism>
<dbReference type="Pfam" id="PF01602">
    <property type="entry name" value="Adaptin_N"/>
    <property type="match status" value="1"/>
</dbReference>
<dbReference type="PANTHER" id="PTHR10635:SF0">
    <property type="entry name" value="COATOMER SUBUNIT BETA"/>
    <property type="match status" value="1"/>
</dbReference>
<dbReference type="AlphaFoldDB" id="A0A9W8B1S5"/>
<feature type="compositionally biased region" description="Polar residues" evidence="11">
    <location>
        <begin position="523"/>
        <end position="534"/>
    </location>
</feature>
<evidence type="ECO:0000259" key="13">
    <source>
        <dbReference type="Pfam" id="PF07718"/>
    </source>
</evidence>
<dbReference type="Gene3D" id="1.25.10.10">
    <property type="entry name" value="Leucine-rich Repeat Variant"/>
    <property type="match status" value="1"/>
</dbReference>
<keyword evidence="16" id="KW-1185">Reference proteome</keyword>
<evidence type="ECO:0000256" key="1">
    <source>
        <dbReference type="ARBA" id="ARBA00004255"/>
    </source>
</evidence>
<feature type="domain" description="Clathrin/coatomer adaptor adaptin-like N-terminal" evidence="12">
    <location>
        <begin position="22"/>
        <end position="489"/>
    </location>
</feature>
<evidence type="ECO:0000256" key="8">
    <source>
        <dbReference type="ARBA" id="ARBA00023136"/>
    </source>
</evidence>
<gene>
    <name evidence="15" type="primary">SEC26</name>
    <name evidence="15" type="ORF">H4R34_003629</name>
</gene>
<evidence type="ECO:0000256" key="5">
    <source>
        <dbReference type="ARBA" id="ARBA00022892"/>
    </source>
</evidence>
<sequence length="952" mass="105796">MASTQCYALVAPDDNREQPTVADLKKDLERGNDHIKIETMRQILTAMVNGESLPQLLMHVIRFVMPTKNKVLKKLLHLYWEICPKTSADGKLKQEMILVCNAIRNDLQHPNEYIRGATLRFLGKIREPELLEPLVPSCRACLEHRHSYVRKNAVFAIHAIYKHSPQLVPDTPELVHAFLLTEADMACRRNAFVTLCVADSQLATQYLKEHLAQVVEWEELLQLAVIDFIRKKGQEATTADRAKFLRCMFELLEVPSHSVKYEAATTLVTLTSNALAIKAAAACFIELVVHESDNNVKIIVLDRLDDLHTTNPGTLTDLAMDVLRVLSSPDLEVRRKALRIAMDLTGQRNVQEVVLFLKKELAKTQDQSYDQTAEYRHLLIRTIHNCAVRFSDAATEVVHALMDSIGDFNTTSAIEVINFVREVVEKFPDLRPSILERLLASLLDFRSGQVLRGALWILGEYALDIVTIDDTWAKLRQAIGEVPMVAAEQRLEEADAPEADAAADATAHAGSSARKVLPDGTYASESSMIPSTTDSAKDRKRAGQDRPCIRALLHKGDFFVGTALANTLVKLVIRYSELVAETPLVNARRAEAMLIMASMVRLGQSQYVHSPIDEDAQDRIMACLRALDNLTTPDDPIATEDFLRECKAAFTNLLTEDAAAHGDGQRTKETQTAQPDDLITFSQLAKKTDTGAADAYEVDVLRATGDVVRTDSVSKLDTIVQLTGFSDPVYAEAYVTVNQYDIMLDVLIVNQTADTLRNLTLEFTTLGDLKLVEKPGEHNLAPHAFYSIQAHIKVSSTETGVIFGTIYYDGPTAGESTCVVLNDVHIDIMEYIQAAKCDEMQFREMWTEFEWENKVAVTTQIDDLRVYLDHILKLTNMSCLTPENALSGDCGFISANLYARSIFGEDALASLSIEQHDGGAITGHIRIRSKTQGIALNLGDKISLGQKALATH</sequence>
<dbReference type="GO" id="GO:0006891">
    <property type="term" value="P:intra-Golgi vesicle-mediated transport"/>
    <property type="evidence" value="ECO:0007669"/>
    <property type="project" value="TreeGrafter"/>
</dbReference>
<dbReference type="PANTHER" id="PTHR10635">
    <property type="entry name" value="COATOMER SUBUNIT BETA"/>
    <property type="match status" value="1"/>
</dbReference>
<dbReference type="GO" id="GO:0006888">
    <property type="term" value="P:endoplasmic reticulum to Golgi vesicle-mediated transport"/>
    <property type="evidence" value="ECO:0007669"/>
    <property type="project" value="TreeGrafter"/>
</dbReference>
<evidence type="ECO:0000256" key="7">
    <source>
        <dbReference type="ARBA" id="ARBA00023034"/>
    </source>
</evidence>
<comment type="subunit">
    <text evidence="10">Oligomeric complex that consists of at least the alpha, beta, beta', gamma, delta, epsilon and zeta subunits.</text>
</comment>
<evidence type="ECO:0000256" key="4">
    <source>
        <dbReference type="ARBA" id="ARBA00022737"/>
    </source>
</evidence>
<dbReference type="Proteomes" id="UP001151582">
    <property type="component" value="Unassembled WGS sequence"/>
</dbReference>
<feature type="compositionally biased region" description="Low complexity" evidence="11">
    <location>
        <begin position="499"/>
        <end position="509"/>
    </location>
</feature>
<dbReference type="Pfam" id="PF14806">
    <property type="entry name" value="Coatomer_b_Cpla"/>
    <property type="match status" value="1"/>
</dbReference>
<keyword evidence="7 10" id="KW-0333">Golgi apparatus</keyword>
<dbReference type="GO" id="GO:0000139">
    <property type="term" value="C:Golgi membrane"/>
    <property type="evidence" value="ECO:0007669"/>
    <property type="project" value="UniProtKB-SubCell"/>
</dbReference>
<evidence type="ECO:0000313" key="16">
    <source>
        <dbReference type="Proteomes" id="UP001151582"/>
    </source>
</evidence>
<feature type="domain" description="Coatomer beta subunit C-terminal" evidence="13">
    <location>
        <begin position="675"/>
        <end position="810"/>
    </location>
</feature>
<dbReference type="InterPro" id="IPR016024">
    <property type="entry name" value="ARM-type_fold"/>
</dbReference>
<feature type="domain" description="Coatomer beta subunit appendage platform" evidence="14">
    <location>
        <begin position="815"/>
        <end position="942"/>
    </location>
</feature>
<dbReference type="InterPro" id="IPR011989">
    <property type="entry name" value="ARM-like"/>
</dbReference>
<name>A0A9W8B1S5_9FUNG</name>
<dbReference type="Pfam" id="PF07718">
    <property type="entry name" value="Coatamer_beta_C"/>
    <property type="match status" value="1"/>
</dbReference>
<dbReference type="GO" id="GO:0030126">
    <property type="term" value="C:COPI vesicle coat"/>
    <property type="evidence" value="ECO:0007669"/>
    <property type="project" value="InterPro"/>
</dbReference>
<proteinExistence type="predicted"/>
<evidence type="ECO:0000256" key="3">
    <source>
        <dbReference type="ARBA" id="ARBA00022490"/>
    </source>
</evidence>
<keyword evidence="6 10" id="KW-0653">Protein transport</keyword>
<accession>A0A9W8B1S5</accession>
<evidence type="ECO:0000313" key="15">
    <source>
        <dbReference type="EMBL" id="KAJ1977314.1"/>
    </source>
</evidence>
<evidence type="ECO:0000256" key="10">
    <source>
        <dbReference type="PIRNR" id="PIRNR005727"/>
    </source>
</evidence>
<keyword evidence="8 10" id="KW-0472">Membrane</keyword>
<dbReference type="EMBL" id="JANBQB010000358">
    <property type="protein sequence ID" value="KAJ1977314.1"/>
    <property type="molecule type" value="Genomic_DNA"/>
</dbReference>
<keyword evidence="2 10" id="KW-0813">Transport</keyword>